<dbReference type="PANTHER" id="PTHR12788">
    <property type="entry name" value="PROTEIN-TYROSINE SULFOTRANSFERASE 2"/>
    <property type="match status" value="1"/>
</dbReference>
<dbReference type="AlphaFoldDB" id="A0A5R9J8V8"/>
<evidence type="ECO:0000256" key="2">
    <source>
        <dbReference type="PROSITE-ProRule" id="PRU00339"/>
    </source>
</evidence>
<dbReference type="PROSITE" id="PS50005">
    <property type="entry name" value="TPR"/>
    <property type="match status" value="1"/>
</dbReference>
<dbReference type="InterPro" id="IPR026634">
    <property type="entry name" value="TPST-like"/>
</dbReference>
<dbReference type="SMART" id="SM00028">
    <property type="entry name" value="TPR"/>
    <property type="match status" value="2"/>
</dbReference>
<dbReference type="SUPFAM" id="SSF48452">
    <property type="entry name" value="TPR-like"/>
    <property type="match status" value="2"/>
</dbReference>
<dbReference type="Pfam" id="PF13469">
    <property type="entry name" value="Sulfotransfer_3"/>
    <property type="match status" value="1"/>
</dbReference>
<protein>
    <recommendedName>
        <fullName evidence="5">Tetratricopeptide repeat protein</fullName>
    </recommendedName>
</protein>
<dbReference type="Pfam" id="PF14559">
    <property type="entry name" value="TPR_19"/>
    <property type="match status" value="1"/>
</dbReference>
<evidence type="ECO:0000313" key="4">
    <source>
        <dbReference type="Proteomes" id="UP000305654"/>
    </source>
</evidence>
<dbReference type="OrthoDB" id="9800698at2"/>
<dbReference type="Proteomes" id="UP000305654">
    <property type="component" value="Unassembled WGS sequence"/>
</dbReference>
<reference evidence="3 4" key="1">
    <citation type="submission" date="2019-05" db="EMBL/GenBank/DDBJ databases">
        <authorList>
            <person name="Pankratov T."/>
            <person name="Grouzdev D."/>
        </authorList>
    </citation>
    <scope>NUCLEOTIDE SEQUENCE [LARGE SCALE GENOMIC DNA]</scope>
    <source>
        <strain evidence="3 4">KEBCLARHB70R</strain>
    </source>
</reference>
<dbReference type="Pfam" id="PF13181">
    <property type="entry name" value="TPR_8"/>
    <property type="match status" value="1"/>
</dbReference>
<evidence type="ECO:0008006" key="5">
    <source>
        <dbReference type="Google" id="ProtNLM"/>
    </source>
</evidence>
<organism evidence="3 4">
    <name type="scientific">Lichenicoccus roseus</name>
    <dbReference type="NCBI Taxonomy" id="2683649"/>
    <lineage>
        <taxon>Bacteria</taxon>
        <taxon>Pseudomonadati</taxon>
        <taxon>Pseudomonadota</taxon>
        <taxon>Alphaproteobacteria</taxon>
        <taxon>Acetobacterales</taxon>
        <taxon>Acetobacteraceae</taxon>
        <taxon>Lichenicoccus</taxon>
    </lineage>
</organism>
<dbReference type="InterPro" id="IPR027417">
    <property type="entry name" value="P-loop_NTPase"/>
</dbReference>
<evidence type="ECO:0000313" key="3">
    <source>
        <dbReference type="EMBL" id="TLU74012.1"/>
    </source>
</evidence>
<sequence>MTSETLPSGPHAAAIDAFQTGNYPLAAGLLAPLLAQSPDDAVLLRLYGMALVRTGAATDALAPLARSVAVAPGDAVSATWHGIALHAAGRHAEAAGALGKAVALTPRDPAPLIHLSRALLKQGRPRPALAAAQRAVALAPSLLEAAHAERIATLALLQASPGSAPARLAGAWLALGRICMRMDKVGEARMAFREALGLQPLQADAECELALVEHLCGQPVTATARLAAVLGREPGCHLARIALASRHLLDDDAAAALAVLDAGGRPPAGPLRSRWHAERAQALIALGRDDAAGRELAQAEQDPASGLDLLLSWQRLVLARRASRPEVTALADRVARLATIRDAGTLEHRIDAHFDLADLRRTEGDPAAAFAHWHRGHALLRLAQPFSRPQHEEYLQAIMAEFGKRRLVTGPRSELRDPAPVFIVGLPRTGTTLLEQILSAHPMVHGAGERLAVRETLARLTGTLSGATAMKRAAALDAPTLTTSSAGYLADLHALAPEAACVLDKMPDNIFQLGFLATLLPGARVICCTRDLRDVGASIFQHRFIGYHPYAHDLADLGWYMAQHQRLLEHWRAVLPLPVLMLDHAGWIDDFDVTLRRVLAFLDLPYDPACERFYEQDRRIGTASRAQVRQPINAAGVGRWRAYAAQLAPLLRELPPAR</sequence>
<name>A0A5R9J8V8_9PROT</name>
<keyword evidence="2" id="KW-0802">TPR repeat</keyword>
<dbReference type="Gene3D" id="3.40.50.300">
    <property type="entry name" value="P-loop containing nucleotide triphosphate hydrolases"/>
    <property type="match status" value="1"/>
</dbReference>
<dbReference type="RefSeq" id="WP_138324265.1">
    <property type="nucleotide sequence ID" value="NZ_VCDI01000001.1"/>
</dbReference>
<dbReference type="InterPro" id="IPR011990">
    <property type="entry name" value="TPR-like_helical_dom_sf"/>
</dbReference>
<feature type="repeat" description="TPR" evidence="2">
    <location>
        <begin position="169"/>
        <end position="202"/>
    </location>
</feature>
<proteinExistence type="predicted"/>
<gene>
    <name evidence="3" type="ORF">FE263_02000</name>
</gene>
<dbReference type="EMBL" id="VCDI01000001">
    <property type="protein sequence ID" value="TLU74012.1"/>
    <property type="molecule type" value="Genomic_DNA"/>
</dbReference>
<keyword evidence="1" id="KW-0808">Transferase</keyword>
<dbReference type="Gene3D" id="1.25.40.10">
    <property type="entry name" value="Tetratricopeptide repeat domain"/>
    <property type="match status" value="2"/>
</dbReference>
<evidence type="ECO:0000256" key="1">
    <source>
        <dbReference type="ARBA" id="ARBA00022679"/>
    </source>
</evidence>
<dbReference type="GO" id="GO:0008476">
    <property type="term" value="F:protein-tyrosine sulfotransferase activity"/>
    <property type="evidence" value="ECO:0007669"/>
    <property type="project" value="InterPro"/>
</dbReference>
<dbReference type="InterPro" id="IPR019734">
    <property type="entry name" value="TPR_rpt"/>
</dbReference>
<keyword evidence="4" id="KW-1185">Reference proteome</keyword>
<comment type="caution">
    <text evidence="3">The sequence shown here is derived from an EMBL/GenBank/DDBJ whole genome shotgun (WGS) entry which is preliminary data.</text>
</comment>
<accession>A0A5R9J8V8</accession>
<dbReference type="PANTHER" id="PTHR12788:SF10">
    <property type="entry name" value="PROTEIN-TYROSINE SULFOTRANSFERASE"/>
    <property type="match status" value="1"/>
</dbReference>
<dbReference type="SUPFAM" id="SSF52540">
    <property type="entry name" value="P-loop containing nucleoside triphosphate hydrolases"/>
    <property type="match status" value="1"/>
</dbReference>